<dbReference type="InterPro" id="IPR011006">
    <property type="entry name" value="CheY-like_superfamily"/>
</dbReference>
<organism evidence="3 4">
    <name type="scientific">Caulobacter segnis</name>
    <dbReference type="NCBI Taxonomy" id="88688"/>
    <lineage>
        <taxon>Bacteria</taxon>
        <taxon>Pseudomonadati</taxon>
        <taxon>Pseudomonadota</taxon>
        <taxon>Alphaproteobacteria</taxon>
        <taxon>Caulobacterales</taxon>
        <taxon>Caulobacteraceae</taxon>
        <taxon>Caulobacter</taxon>
    </lineage>
</organism>
<dbReference type="EMBL" id="CP027850">
    <property type="protein sequence ID" value="AVQ03143.1"/>
    <property type="molecule type" value="Genomic_DNA"/>
</dbReference>
<dbReference type="SMART" id="SM00448">
    <property type="entry name" value="REC"/>
    <property type="match status" value="1"/>
</dbReference>
<protein>
    <recommendedName>
        <fullName evidence="2">Response regulatory domain-containing protein</fullName>
    </recommendedName>
</protein>
<dbReference type="Proteomes" id="UP000240527">
    <property type="component" value="Chromosome"/>
</dbReference>
<evidence type="ECO:0000313" key="4">
    <source>
        <dbReference type="Proteomes" id="UP000240527"/>
    </source>
</evidence>
<feature type="domain" description="Response regulatory" evidence="2">
    <location>
        <begin position="11"/>
        <end position="124"/>
    </location>
</feature>
<dbReference type="RefSeq" id="WP_013080134.1">
    <property type="nucleotide sequence ID" value="NZ_CP027850.1"/>
</dbReference>
<evidence type="ECO:0000256" key="1">
    <source>
        <dbReference type="PROSITE-ProRule" id="PRU00169"/>
    </source>
</evidence>
<proteinExistence type="predicted"/>
<gene>
    <name evidence="3" type="ORF">B7G68_15595</name>
</gene>
<dbReference type="PROSITE" id="PS50110">
    <property type="entry name" value="RESPONSE_REGULATORY"/>
    <property type="match status" value="1"/>
</dbReference>
<dbReference type="Pfam" id="PF00072">
    <property type="entry name" value="Response_reg"/>
    <property type="match status" value="1"/>
</dbReference>
<evidence type="ECO:0000259" key="2">
    <source>
        <dbReference type="PROSITE" id="PS50110"/>
    </source>
</evidence>
<keyword evidence="4" id="KW-1185">Reference proteome</keyword>
<accession>A0ABN5IVP0</accession>
<name>A0ABN5IVP0_9CAUL</name>
<dbReference type="InterPro" id="IPR001789">
    <property type="entry name" value="Sig_transdc_resp-reg_receiver"/>
</dbReference>
<dbReference type="SUPFAM" id="SSF52172">
    <property type="entry name" value="CheY-like"/>
    <property type="match status" value="1"/>
</dbReference>
<dbReference type="Gene3D" id="3.40.50.2300">
    <property type="match status" value="1"/>
</dbReference>
<comment type="caution">
    <text evidence="1">Lacks conserved residue(s) required for the propagation of feature annotation.</text>
</comment>
<evidence type="ECO:0000313" key="3">
    <source>
        <dbReference type="EMBL" id="AVQ03143.1"/>
    </source>
</evidence>
<reference evidence="3 4" key="1">
    <citation type="journal article" date="2015" name="Biotechnol. Bioeng.">
        <title>Genome sequence and phenotypic characterization of Caulobacter segnis.</title>
        <authorList>
            <person name="Patel S."/>
            <person name="Fletcher B."/>
            <person name="Scott D.C."/>
            <person name="Ely B."/>
        </authorList>
    </citation>
    <scope>NUCLEOTIDE SEQUENCE [LARGE SCALE GENOMIC DNA]</scope>
    <source>
        <strain evidence="3 4">TK0059</strain>
    </source>
</reference>
<sequence>MSQAPPVRAPRVLVLDQDAAVRQALCFSLGLEGYGVEPFGDAESFVNRLQAGGVDAVIIGHAPPAIAGPPMAKAARYAGDDIAILMTATHPAADLRRAARRDGVSLIEKPLMGDALPQALEAALRGVVDAQRPGLDR</sequence>